<gene>
    <name evidence="7" type="ORF">GAY76_20620</name>
</gene>
<comment type="caution">
    <text evidence="7">The sequence shown here is derived from an EMBL/GenBank/DDBJ whole genome shotgun (WGS) entry which is preliminary data.</text>
</comment>
<dbReference type="FunFam" id="3.30.2080.10:FF:000001">
    <property type="entry name" value="Alpha-1,2-mannosidase subfamily"/>
    <property type="match status" value="1"/>
</dbReference>
<accession>A0A7J5RP35</accession>
<dbReference type="RefSeq" id="WP_135187265.1">
    <property type="nucleotide sequence ID" value="NZ_CAXTBE010000005.1"/>
</dbReference>
<evidence type="ECO:0000256" key="2">
    <source>
        <dbReference type="ARBA" id="ARBA00011245"/>
    </source>
</evidence>
<dbReference type="InterPro" id="IPR050883">
    <property type="entry name" value="PNGase"/>
</dbReference>
<proteinExistence type="predicted"/>
<reference evidence="7 8" key="1">
    <citation type="journal article" date="2019" name="Nat. Med.">
        <title>A library of human gut bacterial isolates paired with longitudinal multiomics data enables mechanistic microbiome research.</title>
        <authorList>
            <person name="Poyet M."/>
            <person name="Groussin M."/>
            <person name="Gibbons S.M."/>
            <person name="Avila-Pacheco J."/>
            <person name="Jiang X."/>
            <person name="Kearney S.M."/>
            <person name="Perrotta A.R."/>
            <person name="Berdy B."/>
            <person name="Zhao S."/>
            <person name="Lieberman T.D."/>
            <person name="Swanson P.K."/>
            <person name="Smith M."/>
            <person name="Roesemann S."/>
            <person name="Alexander J.E."/>
            <person name="Rich S.A."/>
            <person name="Livny J."/>
            <person name="Vlamakis H."/>
            <person name="Clish C."/>
            <person name="Bullock K."/>
            <person name="Deik A."/>
            <person name="Scott J."/>
            <person name="Pierce K.A."/>
            <person name="Xavier R.J."/>
            <person name="Alm E.J."/>
        </authorList>
    </citation>
    <scope>NUCLEOTIDE SEQUENCE [LARGE SCALE GENOMIC DNA]</scope>
    <source>
        <strain evidence="7 8">BIOML-A110</strain>
    </source>
</reference>
<dbReference type="GO" id="GO:0005975">
    <property type="term" value="P:carbohydrate metabolic process"/>
    <property type="evidence" value="ECO:0007669"/>
    <property type="project" value="InterPro"/>
</dbReference>
<feature type="chain" id="PRO_5029595988" evidence="4">
    <location>
        <begin position="26"/>
        <end position="730"/>
    </location>
</feature>
<dbReference type="Pfam" id="PF17678">
    <property type="entry name" value="Glyco_hydro_92N"/>
    <property type="match status" value="1"/>
</dbReference>
<dbReference type="EMBL" id="WDAX01000077">
    <property type="protein sequence ID" value="KAB6566902.1"/>
    <property type="molecule type" value="Genomic_DNA"/>
</dbReference>
<dbReference type="Gene3D" id="3.30.2080.10">
    <property type="entry name" value="GH92 mannosidase domain"/>
    <property type="match status" value="1"/>
</dbReference>
<dbReference type="PROSITE" id="PS51257">
    <property type="entry name" value="PROKAR_LIPOPROTEIN"/>
    <property type="match status" value="1"/>
</dbReference>
<dbReference type="GO" id="GO:0030246">
    <property type="term" value="F:carbohydrate binding"/>
    <property type="evidence" value="ECO:0007669"/>
    <property type="project" value="InterPro"/>
</dbReference>
<name>A0A7J5RP35_PHOVU</name>
<evidence type="ECO:0000256" key="4">
    <source>
        <dbReference type="SAM" id="SignalP"/>
    </source>
</evidence>
<feature type="domain" description="Glycosyl hydrolase family 92 N-terminal" evidence="6">
    <location>
        <begin position="35"/>
        <end position="260"/>
    </location>
</feature>
<evidence type="ECO:0000259" key="6">
    <source>
        <dbReference type="Pfam" id="PF17678"/>
    </source>
</evidence>
<dbReference type="AlphaFoldDB" id="A0A7J5RP35"/>
<evidence type="ECO:0000313" key="7">
    <source>
        <dbReference type="EMBL" id="KAB6566902.1"/>
    </source>
</evidence>
<dbReference type="Pfam" id="PF07971">
    <property type="entry name" value="Glyco_hydro_92"/>
    <property type="match status" value="1"/>
</dbReference>
<keyword evidence="7" id="KW-0378">Hydrolase</keyword>
<dbReference type="GO" id="GO:0006516">
    <property type="term" value="P:glycoprotein catabolic process"/>
    <property type="evidence" value="ECO:0007669"/>
    <property type="project" value="TreeGrafter"/>
</dbReference>
<comment type="subunit">
    <text evidence="2">Monomer.</text>
</comment>
<dbReference type="Gene3D" id="2.70.98.10">
    <property type="match status" value="1"/>
</dbReference>
<dbReference type="FunFam" id="1.20.1610.10:FF:000001">
    <property type="entry name" value="Putative alpha-1,2-mannosidase"/>
    <property type="match status" value="1"/>
</dbReference>
<dbReference type="InterPro" id="IPR012939">
    <property type="entry name" value="Glyco_hydro_92"/>
</dbReference>
<organism evidence="7 8">
    <name type="scientific">Phocaeicola vulgatus</name>
    <name type="common">Bacteroides vulgatus</name>
    <dbReference type="NCBI Taxonomy" id="821"/>
    <lineage>
        <taxon>Bacteria</taxon>
        <taxon>Pseudomonadati</taxon>
        <taxon>Bacteroidota</taxon>
        <taxon>Bacteroidia</taxon>
        <taxon>Bacteroidales</taxon>
        <taxon>Bacteroidaceae</taxon>
        <taxon>Phocaeicola</taxon>
    </lineage>
</organism>
<evidence type="ECO:0000256" key="3">
    <source>
        <dbReference type="ARBA" id="ARBA00022837"/>
    </source>
</evidence>
<dbReference type="PANTHER" id="PTHR12143">
    <property type="entry name" value="PEPTIDE N-GLYCANASE PNGASE -RELATED"/>
    <property type="match status" value="1"/>
</dbReference>
<dbReference type="Gene3D" id="1.20.1610.10">
    <property type="entry name" value="alpha-1,2-mannosidases domains"/>
    <property type="match status" value="1"/>
</dbReference>
<evidence type="ECO:0000256" key="1">
    <source>
        <dbReference type="ARBA" id="ARBA00001913"/>
    </source>
</evidence>
<keyword evidence="4" id="KW-0732">Signal</keyword>
<dbReference type="SUPFAM" id="SSF48208">
    <property type="entry name" value="Six-hairpin glycosidases"/>
    <property type="match status" value="1"/>
</dbReference>
<dbReference type="FunFam" id="1.20.1050.60:FF:000001">
    <property type="entry name" value="Putative alpha-1,2-mannosidase"/>
    <property type="match status" value="1"/>
</dbReference>
<comment type="cofactor">
    <cofactor evidence="1">
        <name>Ca(2+)</name>
        <dbReference type="ChEBI" id="CHEBI:29108"/>
    </cofactor>
</comment>
<dbReference type="GO" id="GO:0005829">
    <property type="term" value="C:cytosol"/>
    <property type="evidence" value="ECO:0007669"/>
    <property type="project" value="TreeGrafter"/>
</dbReference>
<dbReference type="InterPro" id="IPR014718">
    <property type="entry name" value="GH-type_carb-bd"/>
</dbReference>
<dbReference type="Gene3D" id="1.20.1050.60">
    <property type="entry name" value="alpha-1,2-mannosidase"/>
    <property type="match status" value="1"/>
</dbReference>
<feature type="domain" description="Glycosyl hydrolase family 92" evidence="5">
    <location>
        <begin position="266"/>
        <end position="730"/>
    </location>
</feature>
<evidence type="ECO:0000259" key="5">
    <source>
        <dbReference type="Pfam" id="PF07971"/>
    </source>
</evidence>
<keyword evidence="3" id="KW-0106">Calcium</keyword>
<protein>
    <submittedName>
        <fullName evidence="7">Glycoside hydrolase family 92 protein</fullName>
    </submittedName>
</protein>
<sequence>MKKTNSILCAFVLAGSLFGCSTTQQKTGETDYTQYVNTFIGAADNGHTFPGACRPFGMIQTSPVTGAVGWRYCSEYVYTDSLIWGFTQTHLNGTGCMDLGDILVMPVTGTRARAWDAYRSHFPKDKEAATPGYYTVELADPGVKAELTASPHAALHRYTYHNADSASVLIDLQHGPAWNENQYHSQVQSCETNWEDVQTLTGHVRNSVWVNQDYFFVMKFNRPVIDTLYLPMAETEKGKRIIATFDMKPGEELLMKVAMSTTGVDGAKKNMEAEIADWNFEGVKQAAHNEWNNYLSRIEVTGTDDEKTNFYTSFYHALIQPNQISDVDGWYRNAADSIVKAGNGAFYSTFSLWDTYRAAHPFYTLMVPEKVDGFVNSLVEQAEVQGFLPIWGLWGKETYTMIGNHGVSVIAEAYRKGFRGFDAERAFNAIKNTQTVSHKLKSDWETYMKYGYFPTDLIKTESVSSTLESVYDDYAAADIAQRMGKEEDAAYFAKRADFYKNLFDKETQFMRPRNADGSWKSPFNPSQVAHMESTGGDYTEGNAWQYTWHVQHDVPGLIELFGGEQAFLNKLDSLFTLKLETTQADVTGLIGQYAHGNEPSHHITYLYTLAGRPERTQELIREIFDTQYRPEPDGLCGNDDCGQMSAWYMFSAMGFYPVDPVSGNYVFGAPQLPEIVLNLADGKTFTIIAEGLSKEHKYIDCITLNGEPYTKNYISHEDILKGGTLVYKMK</sequence>
<dbReference type="NCBIfam" id="TIGR01180">
    <property type="entry name" value="aman2_put"/>
    <property type="match status" value="1"/>
</dbReference>
<dbReference type="Proteomes" id="UP000462922">
    <property type="component" value="Unassembled WGS sequence"/>
</dbReference>
<dbReference type="GO" id="GO:0000224">
    <property type="term" value="F:peptide-N4-(N-acetyl-beta-glucosaminyl)asparagine amidase activity"/>
    <property type="evidence" value="ECO:0007669"/>
    <property type="project" value="TreeGrafter"/>
</dbReference>
<evidence type="ECO:0000313" key="8">
    <source>
        <dbReference type="Proteomes" id="UP000462922"/>
    </source>
</evidence>
<dbReference type="InterPro" id="IPR041371">
    <property type="entry name" value="GH92_N"/>
</dbReference>
<feature type="signal peptide" evidence="4">
    <location>
        <begin position="1"/>
        <end position="25"/>
    </location>
</feature>
<dbReference type="PANTHER" id="PTHR12143:SF39">
    <property type="entry name" value="SECRETED PROTEIN"/>
    <property type="match status" value="1"/>
</dbReference>
<dbReference type="InterPro" id="IPR008928">
    <property type="entry name" value="6-hairpin_glycosidase_sf"/>
</dbReference>
<dbReference type="InterPro" id="IPR005887">
    <property type="entry name" value="GH92_a_mannosidase_put"/>
</dbReference>